<evidence type="ECO:0000256" key="5">
    <source>
        <dbReference type="ARBA" id="ARBA00023315"/>
    </source>
</evidence>
<dbReference type="InterPro" id="IPR010137">
    <property type="entry name" value="Lipid_A_LpxA"/>
</dbReference>
<keyword evidence="3 7" id="KW-0808">Transferase</keyword>
<keyword evidence="4" id="KW-0443">Lipid metabolism</keyword>
<gene>
    <name evidence="7" type="primary">lpxA</name>
    <name evidence="7" type="ORF">RZN69_16060</name>
</gene>
<protein>
    <submittedName>
        <fullName evidence="7">Acyl-ACP--UDP-N-acetylglucosamine O-acyltransferase</fullName>
        <ecNumber evidence="7">2.3.1.129</ecNumber>
    </submittedName>
</protein>
<keyword evidence="5 7" id="KW-0012">Acyltransferase</keyword>
<evidence type="ECO:0000256" key="1">
    <source>
        <dbReference type="ARBA" id="ARBA00022516"/>
    </source>
</evidence>
<keyword evidence="1" id="KW-0444">Lipid biosynthesis</keyword>
<dbReference type="KEGG" id="puo:RZN69_16060"/>
<evidence type="ECO:0000256" key="2">
    <source>
        <dbReference type="ARBA" id="ARBA00022556"/>
    </source>
</evidence>
<proteinExistence type="predicted"/>
<accession>A0AAQ3L6U6</accession>
<organism evidence="7 8">
    <name type="scientific">Rubellicoccus peritrichatus</name>
    <dbReference type="NCBI Taxonomy" id="3080537"/>
    <lineage>
        <taxon>Bacteria</taxon>
        <taxon>Pseudomonadati</taxon>
        <taxon>Verrucomicrobiota</taxon>
        <taxon>Opitutia</taxon>
        <taxon>Puniceicoccales</taxon>
        <taxon>Cerasicoccaceae</taxon>
        <taxon>Rubellicoccus</taxon>
    </lineage>
</organism>
<dbReference type="InterPro" id="IPR029098">
    <property type="entry name" value="Acetyltransf_C"/>
</dbReference>
<dbReference type="Pfam" id="PF00132">
    <property type="entry name" value="Hexapep"/>
    <property type="match status" value="1"/>
</dbReference>
<dbReference type="AlphaFoldDB" id="A0AAQ3L6U6"/>
<evidence type="ECO:0000256" key="4">
    <source>
        <dbReference type="ARBA" id="ARBA00023098"/>
    </source>
</evidence>
<evidence type="ECO:0000313" key="8">
    <source>
        <dbReference type="Proteomes" id="UP001304300"/>
    </source>
</evidence>
<dbReference type="GO" id="GO:0009245">
    <property type="term" value="P:lipid A biosynthetic process"/>
    <property type="evidence" value="ECO:0007669"/>
    <property type="project" value="UniProtKB-KW"/>
</dbReference>
<dbReference type="InterPro" id="IPR037157">
    <property type="entry name" value="Acetyltransf_C_sf"/>
</dbReference>
<dbReference type="Gene3D" id="2.160.10.10">
    <property type="entry name" value="Hexapeptide repeat proteins"/>
    <property type="match status" value="1"/>
</dbReference>
<dbReference type="NCBIfam" id="TIGR01852">
    <property type="entry name" value="lipid_A_lpxA"/>
    <property type="match status" value="1"/>
</dbReference>
<dbReference type="Pfam" id="PF13720">
    <property type="entry name" value="Acetyltransf_11"/>
    <property type="match status" value="1"/>
</dbReference>
<dbReference type="NCBIfam" id="NF003657">
    <property type="entry name" value="PRK05289.1"/>
    <property type="match status" value="1"/>
</dbReference>
<dbReference type="PANTHER" id="PTHR43480:SF1">
    <property type="entry name" value="ACYL-[ACYL-CARRIER-PROTEIN]--UDP-N-ACETYLGLUCOSAMINE O-ACYLTRANSFERASE, MITOCHONDRIAL-RELATED"/>
    <property type="match status" value="1"/>
</dbReference>
<sequence length="258" mass="27858">MAKIHPTAIIEDGAQIADNVTIGAYAYIGAEVSIGAGTMVEHHATVDGFTEMGDDNQVFPYAFIGGKTHDLKYTGGKPGLKIGSRNVFREYSTVHLATNDAEFTILGDDNVILAYSHVAHDCIIGNHLVMSSHAALGGHVLVGNHCNIGWGVGLHQFCRIGDHAMAGACSKVVQDVPPYMIADGNPAEVRTINKVGLERNGFSSEDIELVRSIYKTLYREGLNRTQAREKLSENPKATDPTLKRVIDFLEQGGKRGIT</sequence>
<dbReference type="PANTHER" id="PTHR43480">
    <property type="entry name" value="ACYL-[ACYL-CARRIER-PROTEIN]--UDP-N-ACETYLGLUCOSAMINE O-ACYLTRANSFERASE"/>
    <property type="match status" value="1"/>
</dbReference>
<dbReference type="SUPFAM" id="SSF51161">
    <property type="entry name" value="Trimeric LpxA-like enzymes"/>
    <property type="match status" value="1"/>
</dbReference>
<dbReference type="Gene3D" id="1.20.1180.10">
    <property type="entry name" value="Udp N-acetylglucosamine O-acyltransferase, C-terminal domain"/>
    <property type="match status" value="1"/>
</dbReference>
<dbReference type="EMBL" id="CP136920">
    <property type="protein sequence ID" value="WOO40136.1"/>
    <property type="molecule type" value="Genomic_DNA"/>
</dbReference>
<dbReference type="PIRSF" id="PIRSF000456">
    <property type="entry name" value="UDP-GlcNAc_acltr"/>
    <property type="match status" value="1"/>
</dbReference>
<keyword evidence="2" id="KW-0441">Lipid A biosynthesis</keyword>
<dbReference type="RefSeq" id="WP_317832254.1">
    <property type="nucleotide sequence ID" value="NZ_CP136920.1"/>
</dbReference>
<feature type="domain" description="UDP N-acetylglucosamine O-acyltransferase C-terminal" evidence="6">
    <location>
        <begin position="175"/>
        <end position="257"/>
    </location>
</feature>
<dbReference type="Proteomes" id="UP001304300">
    <property type="component" value="Chromosome"/>
</dbReference>
<dbReference type="GO" id="GO:0016020">
    <property type="term" value="C:membrane"/>
    <property type="evidence" value="ECO:0007669"/>
    <property type="project" value="GOC"/>
</dbReference>
<dbReference type="InterPro" id="IPR001451">
    <property type="entry name" value="Hexapep"/>
</dbReference>
<name>A0AAQ3L6U6_9BACT</name>
<evidence type="ECO:0000256" key="3">
    <source>
        <dbReference type="ARBA" id="ARBA00022679"/>
    </source>
</evidence>
<dbReference type="GO" id="GO:0008780">
    <property type="term" value="F:acyl-[acyl-carrier-protein]-UDP-N-acetylglucosamine O-acyltransferase activity"/>
    <property type="evidence" value="ECO:0007669"/>
    <property type="project" value="UniProtKB-EC"/>
</dbReference>
<dbReference type="EC" id="2.3.1.129" evidence="7"/>
<keyword evidence="8" id="KW-1185">Reference proteome</keyword>
<dbReference type="CDD" id="cd03351">
    <property type="entry name" value="LbH_UDP-GlcNAc_AT"/>
    <property type="match status" value="1"/>
</dbReference>
<evidence type="ECO:0000259" key="6">
    <source>
        <dbReference type="Pfam" id="PF13720"/>
    </source>
</evidence>
<reference evidence="7 8" key="1">
    <citation type="submission" date="2023-10" db="EMBL/GenBank/DDBJ databases">
        <title>Rubellicoccus peritrichatus gen. nov., sp. nov., isolated from an algae of coral reef tank.</title>
        <authorList>
            <person name="Luo J."/>
        </authorList>
    </citation>
    <scope>NUCLEOTIDE SEQUENCE [LARGE SCALE GENOMIC DNA]</scope>
    <source>
        <strain evidence="7 8">CR14</strain>
    </source>
</reference>
<evidence type="ECO:0000313" key="7">
    <source>
        <dbReference type="EMBL" id="WOO40136.1"/>
    </source>
</evidence>
<dbReference type="InterPro" id="IPR011004">
    <property type="entry name" value="Trimer_LpxA-like_sf"/>
</dbReference>